<proteinExistence type="predicted"/>
<reference evidence="2" key="1">
    <citation type="journal article" date="2023" name="Mol. Phylogenet. Evol.">
        <title>Genome-scale phylogeny and comparative genomics of the fungal order Sordariales.</title>
        <authorList>
            <person name="Hensen N."/>
            <person name="Bonometti L."/>
            <person name="Westerberg I."/>
            <person name="Brannstrom I.O."/>
            <person name="Guillou S."/>
            <person name="Cros-Aarteil S."/>
            <person name="Calhoun S."/>
            <person name="Haridas S."/>
            <person name="Kuo A."/>
            <person name="Mondo S."/>
            <person name="Pangilinan J."/>
            <person name="Riley R."/>
            <person name="LaButti K."/>
            <person name="Andreopoulos B."/>
            <person name="Lipzen A."/>
            <person name="Chen C."/>
            <person name="Yan M."/>
            <person name="Daum C."/>
            <person name="Ng V."/>
            <person name="Clum A."/>
            <person name="Steindorff A."/>
            <person name="Ohm R.A."/>
            <person name="Martin F."/>
            <person name="Silar P."/>
            <person name="Natvig D.O."/>
            <person name="Lalanne C."/>
            <person name="Gautier V."/>
            <person name="Ament-Velasquez S.L."/>
            <person name="Kruys A."/>
            <person name="Hutchinson M.I."/>
            <person name="Powell A.J."/>
            <person name="Barry K."/>
            <person name="Miller A.N."/>
            <person name="Grigoriev I.V."/>
            <person name="Debuchy R."/>
            <person name="Gladieux P."/>
            <person name="Hiltunen Thoren M."/>
            <person name="Johannesson H."/>
        </authorList>
    </citation>
    <scope>NUCLEOTIDE SEQUENCE</scope>
    <source>
        <strain evidence="2">PSN293</strain>
    </source>
</reference>
<reference evidence="2" key="2">
    <citation type="submission" date="2023-05" db="EMBL/GenBank/DDBJ databases">
        <authorList>
            <consortium name="Lawrence Berkeley National Laboratory"/>
            <person name="Steindorff A."/>
            <person name="Hensen N."/>
            <person name="Bonometti L."/>
            <person name="Westerberg I."/>
            <person name="Brannstrom I.O."/>
            <person name="Guillou S."/>
            <person name="Cros-Aarteil S."/>
            <person name="Calhoun S."/>
            <person name="Haridas S."/>
            <person name="Kuo A."/>
            <person name="Mondo S."/>
            <person name="Pangilinan J."/>
            <person name="Riley R."/>
            <person name="Labutti K."/>
            <person name="Andreopoulos B."/>
            <person name="Lipzen A."/>
            <person name="Chen C."/>
            <person name="Yanf M."/>
            <person name="Daum C."/>
            <person name="Ng V."/>
            <person name="Clum A."/>
            <person name="Ohm R."/>
            <person name="Martin F."/>
            <person name="Silar P."/>
            <person name="Natvig D."/>
            <person name="Lalanne C."/>
            <person name="Gautier V."/>
            <person name="Ament-Velasquez S.L."/>
            <person name="Kruys A."/>
            <person name="Hutchinson M.I."/>
            <person name="Powell A.J."/>
            <person name="Barry K."/>
            <person name="Miller A.N."/>
            <person name="Grigoriev I.V."/>
            <person name="Debuchy R."/>
            <person name="Gladieux P."/>
            <person name="Thoren M.H."/>
            <person name="Johannesson H."/>
        </authorList>
    </citation>
    <scope>NUCLEOTIDE SEQUENCE</scope>
    <source>
        <strain evidence="2">PSN293</strain>
    </source>
</reference>
<dbReference type="EMBL" id="MU858212">
    <property type="protein sequence ID" value="KAK4209236.1"/>
    <property type="molecule type" value="Genomic_DNA"/>
</dbReference>
<dbReference type="AlphaFoldDB" id="A0AAN6Y0Q9"/>
<evidence type="ECO:0000256" key="1">
    <source>
        <dbReference type="SAM" id="MobiDB-lite"/>
    </source>
</evidence>
<protein>
    <submittedName>
        <fullName evidence="2">Uncharacterized protein</fullName>
    </submittedName>
</protein>
<keyword evidence="3" id="KW-1185">Reference proteome</keyword>
<dbReference type="Proteomes" id="UP001301769">
    <property type="component" value="Unassembled WGS sequence"/>
</dbReference>
<gene>
    <name evidence="2" type="ORF">QBC37DRAFT_378293</name>
</gene>
<accession>A0AAN6Y0Q9</accession>
<sequence length="320" mass="34099">MATNYNITIINTSGATQSYLLFAVVPKVNATSGEVYTNVFMAAPPIISKPNGSSQTYFNITREFYAICGTSIRNLSAGVQVGTSDYEPVVLGTNQKPGTTMSFTTADGAHFPMPPPAATAPNGGYTIATDSSFKIPNPNNTFIGLGGMNMNGNVVPVATFLAAPSTTYNIYPVVKYYIATGTYSPGEIINVQSIGVTQLVDFTSSTYNSVTYMQLNDGTYQLVSPTQAKEYKLLRLKMEKAKLLGYEQDFKEEEGKGSTRGDSGEGEPLARELQDVFMKMLRSVEATAHGNGNGHANGKPVKASKLVAAANGGGLEEEIL</sequence>
<name>A0AAN6Y0Q9_9PEZI</name>
<feature type="region of interest" description="Disordered" evidence="1">
    <location>
        <begin position="249"/>
        <end position="268"/>
    </location>
</feature>
<comment type="caution">
    <text evidence="2">The sequence shown here is derived from an EMBL/GenBank/DDBJ whole genome shotgun (WGS) entry which is preliminary data.</text>
</comment>
<evidence type="ECO:0000313" key="3">
    <source>
        <dbReference type="Proteomes" id="UP001301769"/>
    </source>
</evidence>
<organism evidence="2 3">
    <name type="scientific">Rhypophila decipiens</name>
    <dbReference type="NCBI Taxonomy" id="261697"/>
    <lineage>
        <taxon>Eukaryota</taxon>
        <taxon>Fungi</taxon>
        <taxon>Dikarya</taxon>
        <taxon>Ascomycota</taxon>
        <taxon>Pezizomycotina</taxon>
        <taxon>Sordariomycetes</taxon>
        <taxon>Sordariomycetidae</taxon>
        <taxon>Sordariales</taxon>
        <taxon>Naviculisporaceae</taxon>
        <taxon>Rhypophila</taxon>
    </lineage>
</organism>
<feature type="compositionally biased region" description="Basic and acidic residues" evidence="1">
    <location>
        <begin position="253"/>
        <end position="268"/>
    </location>
</feature>
<evidence type="ECO:0000313" key="2">
    <source>
        <dbReference type="EMBL" id="KAK4209236.1"/>
    </source>
</evidence>